<evidence type="ECO:0000313" key="2">
    <source>
        <dbReference type="Proteomes" id="UP001273531"/>
    </source>
</evidence>
<reference evidence="1 2" key="1">
    <citation type="submission" date="2023-10" db="EMBL/GenBank/DDBJ databases">
        <title>Sphingomonas sp. HF-S4 16S ribosomal RNA gene Genome sequencing and assembly.</title>
        <authorList>
            <person name="Lee H."/>
        </authorList>
    </citation>
    <scope>NUCLEOTIDE SEQUENCE [LARGE SCALE GENOMIC DNA]</scope>
    <source>
        <strain evidence="1 2">HF-S4</strain>
    </source>
</reference>
<dbReference type="Proteomes" id="UP001273531">
    <property type="component" value="Unassembled WGS sequence"/>
</dbReference>
<accession>A0ABU3YD66</accession>
<keyword evidence="2" id="KW-1185">Reference proteome</keyword>
<evidence type="ECO:0000313" key="1">
    <source>
        <dbReference type="EMBL" id="MDV3459343.1"/>
    </source>
</evidence>
<gene>
    <name evidence="1" type="ORF">RZN05_20280</name>
</gene>
<proteinExistence type="predicted"/>
<sequence length="132" mass="14402">MLLTAFALHAAVAQQQCRTLDARLPVALRGWKVSGSGLDTGHTVTLNAGRDKALRTSVTIRRAGTYGIALDQAGWIDVAPARGKPLESVAHGHGPECSTIRKIVRYKLRPGTYRVDVTRLKAARARLMLVRY</sequence>
<protein>
    <recommendedName>
        <fullName evidence="3">Homogentisate 1,2-dioxygenase</fullName>
    </recommendedName>
</protein>
<dbReference type="EMBL" id="JAWJEJ010000002">
    <property type="protein sequence ID" value="MDV3459343.1"/>
    <property type="molecule type" value="Genomic_DNA"/>
</dbReference>
<comment type="caution">
    <text evidence="1">The sequence shown here is derived from an EMBL/GenBank/DDBJ whole genome shotgun (WGS) entry which is preliminary data.</text>
</comment>
<organism evidence="1 2">
    <name type="scientific">Sphingomonas agrestis</name>
    <dbReference type="NCBI Taxonomy" id="3080540"/>
    <lineage>
        <taxon>Bacteria</taxon>
        <taxon>Pseudomonadati</taxon>
        <taxon>Pseudomonadota</taxon>
        <taxon>Alphaproteobacteria</taxon>
        <taxon>Sphingomonadales</taxon>
        <taxon>Sphingomonadaceae</taxon>
        <taxon>Sphingomonas</taxon>
    </lineage>
</organism>
<evidence type="ECO:0008006" key="3">
    <source>
        <dbReference type="Google" id="ProtNLM"/>
    </source>
</evidence>
<dbReference type="RefSeq" id="WP_317228489.1">
    <property type="nucleotide sequence ID" value="NZ_JAWJEJ010000002.1"/>
</dbReference>
<name>A0ABU3YD66_9SPHN</name>